<dbReference type="Proteomes" id="UP000006729">
    <property type="component" value="Chromosome 10"/>
</dbReference>
<gene>
    <name evidence="2" type="ORF">POPTR_010G135633</name>
</gene>
<dbReference type="Gramene" id="Potri.010G135633.1.v4.1">
    <property type="protein sequence ID" value="Potri.010G135633.1.v4.1"/>
    <property type="gene ID" value="Potri.010G135633.v4.1"/>
</dbReference>
<keyword evidence="3" id="KW-1185">Reference proteome</keyword>
<evidence type="ECO:0000256" key="1">
    <source>
        <dbReference type="SAM" id="SignalP"/>
    </source>
</evidence>
<reference evidence="2 3" key="1">
    <citation type="journal article" date="2006" name="Science">
        <title>The genome of black cottonwood, Populus trichocarpa (Torr. &amp; Gray).</title>
        <authorList>
            <person name="Tuskan G.A."/>
            <person name="Difazio S."/>
            <person name="Jansson S."/>
            <person name="Bohlmann J."/>
            <person name="Grigoriev I."/>
            <person name="Hellsten U."/>
            <person name="Putnam N."/>
            <person name="Ralph S."/>
            <person name="Rombauts S."/>
            <person name="Salamov A."/>
            <person name="Schein J."/>
            <person name="Sterck L."/>
            <person name="Aerts A."/>
            <person name="Bhalerao R.R."/>
            <person name="Bhalerao R.P."/>
            <person name="Blaudez D."/>
            <person name="Boerjan W."/>
            <person name="Brun A."/>
            <person name="Brunner A."/>
            <person name="Busov V."/>
            <person name="Campbell M."/>
            <person name="Carlson J."/>
            <person name="Chalot M."/>
            <person name="Chapman J."/>
            <person name="Chen G.L."/>
            <person name="Cooper D."/>
            <person name="Coutinho P.M."/>
            <person name="Couturier J."/>
            <person name="Covert S."/>
            <person name="Cronk Q."/>
            <person name="Cunningham R."/>
            <person name="Davis J."/>
            <person name="Degroeve S."/>
            <person name="Dejardin A."/>
            <person name="Depamphilis C."/>
            <person name="Detter J."/>
            <person name="Dirks B."/>
            <person name="Dubchak I."/>
            <person name="Duplessis S."/>
            <person name="Ehlting J."/>
            <person name="Ellis B."/>
            <person name="Gendler K."/>
            <person name="Goodstein D."/>
            <person name="Gribskov M."/>
            <person name="Grimwood J."/>
            <person name="Groover A."/>
            <person name="Gunter L."/>
            <person name="Hamberger B."/>
            <person name="Heinze B."/>
            <person name="Helariutta Y."/>
            <person name="Henrissat B."/>
            <person name="Holligan D."/>
            <person name="Holt R."/>
            <person name="Huang W."/>
            <person name="Islam-Faridi N."/>
            <person name="Jones S."/>
            <person name="Jones-Rhoades M."/>
            <person name="Jorgensen R."/>
            <person name="Joshi C."/>
            <person name="Kangasjarvi J."/>
            <person name="Karlsson J."/>
            <person name="Kelleher C."/>
            <person name="Kirkpatrick R."/>
            <person name="Kirst M."/>
            <person name="Kohler A."/>
            <person name="Kalluri U."/>
            <person name="Larimer F."/>
            <person name="Leebens-Mack J."/>
            <person name="Leple J.C."/>
            <person name="Locascio P."/>
            <person name="Lou Y."/>
            <person name="Lucas S."/>
            <person name="Martin F."/>
            <person name="Montanini B."/>
            <person name="Napoli C."/>
            <person name="Nelson D.R."/>
            <person name="Nelson C."/>
            <person name="Nieminen K."/>
            <person name="Nilsson O."/>
            <person name="Pereda V."/>
            <person name="Peter G."/>
            <person name="Philippe R."/>
            <person name="Pilate G."/>
            <person name="Poliakov A."/>
            <person name="Razumovskaya J."/>
            <person name="Richardson P."/>
            <person name="Rinaldi C."/>
            <person name="Ritland K."/>
            <person name="Rouze P."/>
            <person name="Ryaboy D."/>
            <person name="Schmutz J."/>
            <person name="Schrader J."/>
            <person name="Segerman B."/>
            <person name="Shin H."/>
            <person name="Siddiqui A."/>
            <person name="Sterky F."/>
            <person name="Terry A."/>
            <person name="Tsai C.J."/>
            <person name="Uberbacher E."/>
            <person name="Unneberg P."/>
            <person name="Vahala J."/>
            <person name="Wall K."/>
            <person name="Wessler S."/>
            <person name="Yang G."/>
            <person name="Yin T."/>
            <person name="Douglas C."/>
            <person name="Marra M."/>
            <person name="Sandberg G."/>
            <person name="Van de Peer Y."/>
            <person name="Rokhsar D."/>
        </authorList>
    </citation>
    <scope>NUCLEOTIDE SEQUENCE [LARGE SCALE GENOMIC DNA]</scope>
    <source>
        <strain evidence="3">cv. Nisqually</strain>
    </source>
</reference>
<dbReference type="InParanoid" id="A0A3N7FMN8"/>
<evidence type="ECO:0000313" key="3">
    <source>
        <dbReference type="Proteomes" id="UP000006729"/>
    </source>
</evidence>
<organism evidence="2 3">
    <name type="scientific">Populus trichocarpa</name>
    <name type="common">Western balsam poplar</name>
    <name type="synonym">Populus balsamifera subsp. trichocarpa</name>
    <dbReference type="NCBI Taxonomy" id="3694"/>
    <lineage>
        <taxon>Eukaryota</taxon>
        <taxon>Viridiplantae</taxon>
        <taxon>Streptophyta</taxon>
        <taxon>Embryophyta</taxon>
        <taxon>Tracheophyta</taxon>
        <taxon>Spermatophyta</taxon>
        <taxon>Magnoliopsida</taxon>
        <taxon>eudicotyledons</taxon>
        <taxon>Gunneridae</taxon>
        <taxon>Pentapetalae</taxon>
        <taxon>rosids</taxon>
        <taxon>fabids</taxon>
        <taxon>Malpighiales</taxon>
        <taxon>Salicaceae</taxon>
        <taxon>Saliceae</taxon>
        <taxon>Populus</taxon>
    </lineage>
</organism>
<feature type="signal peptide" evidence="1">
    <location>
        <begin position="1"/>
        <end position="30"/>
    </location>
</feature>
<dbReference type="AlphaFoldDB" id="A0A3N7FMN8"/>
<dbReference type="EMBL" id="CM009299">
    <property type="protein sequence ID" value="RQO96639.1"/>
    <property type="molecule type" value="Genomic_DNA"/>
</dbReference>
<feature type="chain" id="PRO_5018210293" evidence="1">
    <location>
        <begin position="31"/>
        <end position="74"/>
    </location>
</feature>
<name>A0A3N7FMN8_POPTR</name>
<protein>
    <submittedName>
        <fullName evidence="2">Uncharacterized protein</fullName>
    </submittedName>
</protein>
<sequence length="74" mass="8086">MENTSMKWSISLIFFLITTGTLLKMPGADARAPARCPRMIDCSSVCQGFPYKCVDGECICGKEVLPRSPASIQL</sequence>
<dbReference type="SMR" id="A0A3N7FMN8"/>
<evidence type="ECO:0000313" key="2">
    <source>
        <dbReference type="EMBL" id="RQO96639.1"/>
    </source>
</evidence>
<keyword evidence="1" id="KW-0732">Signal</keyword>
<proteinExistence type="predicted"/>
<accession>A0A3N7FMN8</accession>